<gene>
    <name evidence="2" type="ORF">EDC50_1032</name>
</gene>
<organism evidence="2 3">
    <name type="scientific">Vulcaniibacterium tengchongense</name>
    <dbReference type="NCBI Taxonomy" id="1273429"/>
    <lineage>
        <taxon>Bacteria</taxon>
        <taxon>Pseudomonadati</taxon>
        <taxon>Pseudomonadota</taxon>
        <taxon>Gammaproteobacteria</taxon>
        <taxon>Lysobacterales</taxon>
        <taxon>Lysobacteraceae</taxon>
        <taxon>Vulcaniibacterium</taxon>
    </lineage>
</organism>
<dbReference type="OrthoDB" id="8688566at2"/>
<feature type="transmembrane region" description="Helical" evidence="1">
    <location>
        <begin position="21"/>
        <end position="39"/>
    </location>
</feature>
<dbReference type="RefSeq" id="WP_123769349.1">
    <property type="nucleotide sequence ID" value="NZ_RKQN01000001.1"/>
</dbReference>
<protein>
    <submittedName>
        <fullName evidence="2">Uncharacterized protein</fullName>
    </submittedName>
</protein>
<dbReference type="EMBL" id="RKQN01000001">
    <property type="protein sequence ID" value="RPE81830.1"/>
    <property type="molecule type" value="Genomic_DNA"/>
</dbReference>
<keyword evidence="1" id="KW-0472">Membrane</keyword>
<evidence type="ECO:0000313" key="2">
    <source>
        <dbReference type="EMBL" id="RPE81830.1"/>
    </source>
</evidence>
<name>A0A3N4W6W7_9GAMM</name>
<proteinExistence type="predicted"/>
<comment type="caution">
    <text evidence="2">The sequence shown here is derived from an EMBL/GenBank/DDBJ whole genome shotgun (WGS) entry which is preliminary data.</text>
</comment>
<sequence length="103" mass="11049">MHTLKKLFIRASEQLDRIGNVWLWALISLVLLALVVPLNPAKLGAYLWAISKISGAASVGYGVDWAAFRGADPRYLDGIEKAMAQTRRATLVAAAMIAAGLIG</sequence>
<keyword evidence="1" id="KW-1133">Transmembrane helix</keyword>
<evidence type="ECO:0000313" key="3">
    <source>
        <dbReference type="Proteomes" id="UP000269708"/>
    </source>
</evidence>
<evidence type="ECO:0000256" key="1">
    <source>
        <dbReference type="SAM" id="Phobius"/>
    </source>
</evidence>
<dbReference type="AlphaFoldDB" id="A0A3N4W6W7"/>
<keyword evidence="3" id="KW-1185">Reference proteome</keyword>
<dbReference type="Proteomes" id="UP000269708">
    <property type="component" value="Unassembled WGS sequence"/>
</dbReference>
<keyword evidence="1" id="KW-0812">Transmembrane</keyword>
<reference evidence="2 3" key="1">
    <citation type="submission" date="2018-11" db="EMBL/GenBank/DDBJ databases">
        <title>Genomic Encyclopedia of Type Strains, Phase IV (KMG-IV): sequencing the most valuable type-strain genomes for metagenomic binning, comparative biology and taxonomic classification.</title>
        <authorList>
            <person name="Goeker M."/>
        </authorList>
    </citation>
    <scope>NUCLEOTIDE SEQUENCE [LARGE SCALE GENOMIC DNA]</scope>
    <source>
        <strain evidence="2 3">DSM 25623</strain>
    </source>
</reference>
<accession>A0A3N4W6W7</accession>